<evidence type="ECO:0000256" key="3">
    <source>
        <dbReference type="SAM" id="Phobius"/>
    </source>
</evidence>
<feature type="transmembrane region" description="Helical" evidence="3">
    <location>
        <begin position="395"/>
        <end position="414"/>
    </location>
</feature>
<dbReference type="InterPro" id="IPR003599">
    <property type="entry name" value="Ig_sub"/>
</dbReference>
<dbReference type="PANTHER" id="PTHR15360:SF4">
    <property type="entry name" value="PROTEIN KINASE DOMAIN-CONTAINING PROTEIN"/>
    <property type="match status" value="1"/>
</dbReference>
<evidence type="ECO:0000313" key="5">
    <source>
        <dbReference type="EMBL" id="CAH0099128.1"/>
    </source>
</evidence>
<keyword evidence="3" id="KW-0812">Transmembrane</keyword>
<keyword evidence="3" id="KW-0472">Membrane</keyword>
<organism evidence="5 6">
    <name type="scientific">Daphnia galeata</name>
    <dbReference type="NCBI Taxonomy" id="27404"/>
    <lineage>
        <taxon>Eukaryota</taxon>
        <taxon>Metazoa</taxon>
        <taxon>Ecdysozoa</taxon>
        <taxon>Arthropoda</taxon>
        <taxon>Crustacea</taxon>
        <taxon>Branchiopoda</taxon>
        <taxon>Diplostraca</taxon>
        <taxon>Cladocera</taxon>
        <taxon>Anomopoda</taxon>
        <taxon>Daphniidae</taxon>
        <taxon>Daphnia</taxon>
    </lineage>
</organism>
<keyword evidence="6" id="KW-1185">Reference proteome</keyword>
<evidence type="ECO:0000256" key="1">
    <source>
        <dbReference type="ARBA" id="ARBA00011360"/>
    </source>
</evidence>
<dbReference type="Proteomes" id="UP000789390">
    <property type="component" value="Unassembled WGS sequence"/>
</dbReference>
<name>A0A8J2RE52_9CRUS</name>
<gene>
    <name evidence="5" type="ORF">DGAL_LOCUS1242</name>
</gene>
<dbReference type="OrthoDB" id="6077854at2759"/>
<sequence>MSRLRFVSDFQQQLKKMQLLAFLYFLTVIQTDGQQLEIVPNATERVVDAGSHFTVTCIYQYVNEYDKRENNISWILPNYLTKNPKSGVDKRLVKTFDRNDTHLTSMMTLMDSRPEDTGYFGCVEILQWNTINKISQYVYVYSETILVIDKMDDKYLFPKYEHRQGESLLIPCKPTHPNVTVSLSREKISTSGEWDWDNIEDLLKQPDSNWSFEPKRGVTLKNPTINDSGEYGCVGKMNDAVTYEYFSIHVLGLELTRMDEIEITLEAWLDSSNATFICRTSATTEFPSQPEWSYKIGDDEEIQVLNESSPNEGIQIRTTNNYSGMGYNFYESRLDIFDIASQLPYIPWNTSIIFRCTANIDGQPVSKTIPLTIKEIIYDPVVYYVRNQEDKNSTVVAFSVTLAILFVLGVGIAFKPYFDKKRSTFPVKEKNNLDSPIEEETELITTIYHGAGFLK</sequence>
<accession>A0A8J2RE52</accession>
<feature type="domain" description="Ig-like" evidence="4">
    <location>
        <begin position="40"/>
        <end position="122"/>
    </location>
</feature>
<dbReference type="InterPro" id="IPR007110">
    <property type="entry name" value="Ig-like_dom"/>
</dbReference>
<dbReference type="PANTHER" id="PTHR15360">
    <property type="entry name" value="PLATELET-DERIVED GROWTH FACTOR RECEPTOR LIKE"/>
    <property type="match status" value="1"/>
</dbReference>
<dbReference type="EMBL" id="CAKKLH010000013">
    <property type="protein sequence ID" value="CAH0099128.1"/>
    <property type="molecule type" value="Genomic_DNA"/>
</dbReference>
<evidence type="ECO:0000256" key="2">
    <source>
        <dbReference type="ARBA" id="ARBA00019671"/>
    </source>
</evidence>
<dbReference type="Gene3D" id="2.60.40.10">
    <property type="entry name" value="Immunoglobulins"/>
    <property type="match status" value="2"/>
</dbReference>
<reference evidence="5" key="1">
    <citation type="submission" date="2021-11" db="EMBL/GenBank/DDBJ databases">
        <authorList>
            <person name="Schell T."/>
        </authorList>
    </citation>
    <scope>NUCLEOTIDE SEQUENCE</scope>
    <source>
        <strain evidence="5">M5</strain>
    </source>
</reference>
<dbReference type="AlphaFoldDB" id="A0A8J2RE52"/>
<comment type="caution">
    <text evidence="5">The sequence shown here is derived from an EMBL/GenBank/DDBJ whole genome shotgun (WGS) entry which is preliminary data.</text>
</comment>
<dbReference type="InterPro" id="IPR036179">
    <property type="entry name" value="Ig-like_dom_sf"/>
</dbReference>
<evidence type="ECO:0000313" key="6">
    <source>
        <dbReference type="Proteomes" id="UP000789390"/>
    </source>
</evidence>
<dbReference type="InterPro" id="IPR013783">
    <property type="entry name" value="Ig-like_fold"/>
</dbReference>
<protein>
    <recommendedName>
        <fullName evidence="2">Platelet-derived growth factor receptor-like protein</fullName>
    </recommendedName>
</protein>
<proteinExistence type="predicted"/>
<dbReference type="InterPro" id="IPR042495">
    <property type="entry name" value="PDGFRL"/>
</dbReference>
<dbReference type="PROSITE" id="PS50835">
    <property type="entry name" value="IG_LIKE"/>
    <property type="match status" value="1"/>
</dbReference>
<keyword evidence="3" id="KW-1133">Transmembrane helix</keyword>
<dbReference type="SUPFAM" id="SSF48726">
    <property type="entry name" value="Immunoglobulin"/>
    <property type="match status" value="1"/>
</dbReference>
<evidence type="ECO:0000259" key="4">
    <source>
        <dbReference type="PROSITE" id="PS50835"/>
    </source>
</evidence>
<comment type="subunit">
    <text evidence="1">Forms a complex composed of PDGFRL, TNK2 and GRB2.</text>
</comment>
<dbReference type="SMART" id="SM00409">
    <property type="entry name" value="IG"/>
    <property type="match status" value="2"/>
</dbReference>